<dbReference type="EC" id="1.8.4.11" evidence="4"/>
<comment type="catalytic activity">
    <reaction evidence="3 4">
        <text>[thioredoxin]-disulfide + L-methionine + H2O = L-methionine (S)-S-oxide + [thioredoxin]-dithiol</text>
        <dbReference type="Rhea" id="RHEA:19993"/>
        <dbReference type="Rhea" id="RHEA-COMP:10698"/>
        <dbReference type="Rhea" id="RHEA-COMP:10700"/>
        <dbReference type="ChEBI" id="CHEBI:15377"/>
        <dbReference type="ChEBI" id="CHEBI:29950"/>
        <dbReference type="ChEBI" id="CHEBI:50058"/>
        <dbReference type="ChEBI" id="CHEBI:57844"/>
        <dbReference type="ChEBI" id="CHEBI:58772"/>
        <dbReference type="EC" id="1.8.4.11"/>
    </reaction>
</comment>
<organism evidence="7 8">
    <name type="scientific">Novosphingobium indicum</name>
    <dbReference type="NCBI Taxonomy" id="462949"/>
    <lineage>
        <taxon>Bacteria</taxon>
        <taxon>Pseudomonadati</taxon>
        <taxon>Pseudomonadota</taxon>
        <taxon>Alphaproteobacteria</taxon>
        <taxon>Sphingomonadales</taxon>
        <taxon>Sphingomonadaceae</taxon>
        <taxon>Novosphingobium</taxon>
    </lineage>
</organism>
<feature type="active site" evidence="4">
    <location>
        <position position="59"/>
    </location>
</feature>
<dbReference type="HAMAP" id="MF_01401">
    <property type="entry name" value="MsrA"/>
    <property type="match status" value="1"/>
</dbReference>
<reference evidence="8" key="1">
    <citation type="journal article" date="2019" name="Int. J. Syst. Evol. Microbiol.">
        <title>The Global Catalogue of Microorganisms (GCM) 10K type strain sequencing project: providing services to taxonomists for standard genome sequencing and annotation.</title>
        <authorList>
            <consortium name="The Broad Institute Genomics Platform"/>
            <consortium name="The Broad Institute Genome Sequencing Center for Infectious Disease"/>
            <person name="Wu L."/>
            <person name="Ma J."/>
        </authorList>
    </citation>
    <scope>NUCLEOTIDE SEQUENCE [LARGE SCALE GENOMIC DNA]</scope>
    <source>
        <strain evidence="8">CGMCC 1.6784</strain>
    </source>
</reference>
<accession>A0ABQ2JT38</accession>
<keyword evidence="1 4" id="KW-0560">Oxidoreductase</keyword>
<evidence type="ECO:0000256" key="4">
    <source>
        <dbReference type="HAMAP-Rule" id="MF_01401"/>
    </source>
</evidence>
<dbReference type="PANTHER" id="PTHR43774">
    <property type="entry name" value="PEPTIDE METHIONINE SULFOXIDE REDUCTASE"/>
    <property type="match status" value="1"/>
</dbReference>
<dbReference type="InterPro" id="IPR036509">
    <property type="entry name" value="Met_Sox_Rdtase_MsrA_sf"/>
</dbReference>
<evidence type="ECO:0000256" key="1">
    <source>
        <dbReference type="ARBA" id="ARBA00023002"/>
    </source>
</evidence>
<comment type="similarity">
    <text evidence="4">Belongs to the MsrA Met sulfoxide reductase family.</text>
</comment>
<evidence type="ECO:0000313" key="7">
    <source>
        <dbReference type="EMBL" id="GGN54438.1"/>
    </source>
</evidence>
<evidence type="ECO:0000256" key="5">
    <source>
        <dbReference type="SAM" id="SignalP"/>
    </source>
</evidence>
<dbReference type="SUPFAM" id="SSF55068">
    <property type="entry name" value="Peptide methionine sulfoxide reductase"/>
    <property type="match status" value="1"/>
</dbReference>
<evidence type="ECO:0000256" key="3">
    <source>
        <dbReference type="ARBA" id="ARBA00048782"/>
    </source>
</evidence>
<proteinExistence type="inferred from homology"/>
<dbReference type="Pfam" id="PF01625">
    <property type="entry name" value="PMSR"/>
    <property type="match status" value="1"/>
</dbReference>
<sequence length="225" mass="24496">MKFRPLPIVALSFAGALAIAAGSGTLSAAKPRDVANFPSPPATKTTPEGNQVAVLAGGCFWGIEGVFEHVKGVKSVVSGYAGGTKANASYSKVSSEKTRHAEAVRIVYDPGKVSYGTLLKIYFSVAHDPTQVNRQYPDTGPSYRSAIFPQNAEQRRIAAAYIGKLNKAKAYSKPIATKLESGKFYPAESYHQDFMRKNPNNGYIVRYDKPKITALKTTWPSLYRR</sequence>
<evidence type="ECO:0000256" key="2">
    <source>
        <dbReference type="ARBA" id="ARBA00047806"/>
    </source>
</evidence>
<evidence type="ECO:0000259" key="6">
    <source>
        <dbReference type="Pfam" id="PF01625"/>
    </source>
</evidence>
<comment type="caution">
    <text evidence="7">The sequence shown here is derived from an EMBL/GenBank/DDBJ whole genome shotgun (WGS) entry which is preliminary data.</text>
</comment>
<dbReference type="EMBL" id="BMLK01000014">
    <property type="protein sequence ID" value="GGN54438.1"/>
    <property type="molecule type" value="Genomic_DNA"/>
</dbReference>
<name>A0ABQ2JT38_9SPHN</name>
<comment type="catalytic activity">
    <reaction evidence="2 4">
        <text>L-methionyl-[protein] + [thioredoxin]-disulfide + H2O = L-methionyl-(S)-S-oxide-[protein] + [thioredoxin]-dithiol</text>
        <dbReference type="Rhea" id="RHEA:14217"/>
        <dbReference type="Rhea" id="RHEA-COMP:10698"/>
        <dbReference type="Rhea" id="RHEA-COMP:10700"/>
        <dbReference type="Rhea" id="RHEA-COMP:12313"/>
        <dbReference type="Rhea" id="RHEA-COMP:12315"/>
        <dbReference type="ChEBI" id="CHEBI:15377"/>
        <dbReference type="ChEBI" id="CHEBI:16044"/>
        <dbReference type="ChEBI" id="CHEBI:29950"/>
        <dbReference type="ChEBI" id="CHEBI:44120"/>
        <dbReference type="ChEBI" id="CHEBI:50058"/>
        <dbReference type="EC" id="1.8.4.11"/>
    </reaction>
</comment>
<comment type="function">
    <text evidence="4">Has an important function as a repair enzyme for proteins that have been inactivated by oxidation. Catalyzes the reversible oxidation-reduction of methionine sulfoxide in proteins to methionine.</text>
</comment>
<dbReference type="Gene3D" id="3.30.1060.10">
    <property type="entry name" value="Peptide methionine sulphoxide reductase MsrA"/>
    <property type="match status" value="1"/>
</dbReference>
<protein>
    <recommendedName>
        <fullName evidence="4">Peptide methionine sulfoxide reductase MsrA</fullName>
        <shortName evidence="4">Protein-methionine-S-oxide reductase</shortName>
        <ecNumber evidence="4">1.8.4.11</ecNumber>
    </recommendedName>
    <alternativeName>
        <fullName evidence="4">Peptide-methionine (S)-S-oxide reductase</fullName>
        <shortName evidence="4">Peptide Met(O) reductase</shortName>
    </alternativeName>
</protein>
<keyword evidence="5" id="KW-0732">Signal</keyword>
<feature type="signal peptide" evidence="5">
    <location>
        <begin position="1"/>
        <end position="28"/>
    </location>
</feature>
<evidence type="ECO:0000313" key="8">
    <source>
        <dbReference type="Proteomes" id="UP000605099"/>
    </source>
</evidence>
<dbReference type="RefSeq" id="WP_188820857.1">
    <property type="nucleotide sequence ID" value="NZ_BMLK01000014.1"/>
</dbReference>
<dbReference type="InterPro" id="IPR002569">
    <property type="entry name" value="Met_Sox_Rdtase_MsrA_dom"/>
</dbReference>
<gene>
    <name evidence="4 7" type="primary">msrA</name>
    <name evidence="7" type="ORF">GCM10011349_30120</name>
</gene>
<dbReference type="Proteomes" id="UP000605099">
    <property type="component" value="Unassembled WGS sequence"/>
</dbReference>
<keyword evidence="8" id="KW-1185">Reference proteome</keyword>
<feature type="domain" description="Peptide methionine sulphoxide reductase MsrA" evidence="6">
    <location>
        <begin position="53"/>
        <end position="203"/>
    </location>
</feature>
<feature type="chain" id="PRO_5046298104" description="Peptide methionine sulfoxide reductase MsrA" evidence="5">
    <location>
        <begin position="29"/>
        <end position="225"/>
    </location>
</feature>
<dbReference type="PANTHER" id="PTHR43774:SF1">
    <property type="entry name" value="PEPTIDE METHIONINE SULFOXIDE REDUCTASE MSRA 2"/>
    <property type="match status" value="1"/>
</dbReference>
<dbReference type="NCBIfam" id="TIGR00401">
    <property type="entry name" value="msrA"/>
    <property type="match status" value="1"/>
</dbReference>